<accession>A0ACD4B1A3</accession>
<protein>
    <submittedName>
        <fullName evidence="1">Uncharacterized protein</fullName>
    </submittedName>
</protein>
<proteinExistence type="predicted"/>
<name>A0ACD4B1A3_9CAUD</name>
<evidence type="ECO:0000313" key="1">
    <source>
        <dbReference type="EMBL" id="UTS51926.1"/>
    </source>
</evidence>
<organism evidence="1 2">
    <name type="scientific">Cyanophage S-TIM5</name>
    <dbReference type="NCBI Taxonomy" id="1137745"/>
    <lineage>
        <taxon>Viruses</taxon>
        <taxon>Duplodnaviria</taxon>
        <taxon>Heunggongvirae</taxon>
        <taxon>Uroviricota</taxon>
        <taxon>Caudoviricetes</taxon>
        <taxon>Aurunvirus</taxon>
        <taxon>Aurunvirus STIM5</taxon>
    </lineage>
</organism>
<evidence type="ECO:0000313" key="2">
    <source>
        <dbReference type="Proteomes" id="UP000007178"/>
    </source>
</evidence>
<dbReference type="EMBL" id="JQ245707">
    <property type="protein sequence ID" value="UTS51926.1"/>
    <property type="molecule type" value="Genomic_DNA"/>
</dbReference>
<sequence length="62" mass="7214">MTKQIKESYCNDPLTCNDFRSTQRDILGSVHIPTDPIRVELSEKPDETKHRGNVDTSWWQVP</sequence>
<dbReference type="Proteomes" id="UP000007178">
    <property type="component" value="Segment"/>
</dbReference>
<keyword evidence="2" id="KW-1185">Reference proteome</keyword>
<reference evidence="1 2" key="1">
    <citation type="journal article" date="2012" name="Proc. Natl. Acad. Sci. U.S.A.">
        <title>A novel lineage of myoviruses infecting cyanobacteria is widespread in the oceans.</title>
        <authorList>
            <person name="Sabehi G."/>
            <person name="Shaulov L."/>
            <person name="Silver D.H."/>
            <person name="Yanai I."/>
            <person name="Harel A."/>
            <person name="Lindell D."/>
        </authorList>
    </citation>
    <scope>NUCLEOTIDE SEQUENCE [LARGE SCALE GENOMIC DNA]</scope>
</reference>